<feature type="active site" description="Proton acceptor; for dehydratase activity" evidence="8">
    <location>
        <position position="1007"/>
    </location>
</feature>
<dbReference type="SUPFAM" id="SSF51735">
    <property type="entry name" value="NAD(P)-binding Rossmann-fold domains"/>
    <property type="match status" value="2"/>
</dbReference>
<dbReference type="InterPro" id="IPR020807">
    <property type="entry name" value="PKS_DH"/>
</dbReference>
<dbReference type="SUPFAM" id="SSF47336">
    <property type="entry name" value="ACP-like"/>
    <property type="match status" value="1"/>
</dbReference>
<evidence type="ECO:0000256" key="7">
    <source>
        <dbReference type="ARBA" id="ARBA00023315"/>
    </source>
</evidence>
<dbReference type="InterPro" id="IPR013154">
    <property type="entry name" value="ADH-like_N"/>
</dbReference>
<dbReference type="Pfam" id="PF16197">
    <property type="entry name" value="KAsynt_C_assoc"/>
    <property type="match status" value="1"/>
</dbReference>
<dbReference type="Gene3D" id="3.10.129.110">
    <property type="entry name" value="Polyketide synthase dehydratase"/>
    <property type="match status" value="1"/>
</dbReference>
<dbReference type="EMBL" id="ML991855">
    <property type="protein sequence ID" value="KAF2229748.1"/>
    <property type="molecule type" value="Genomic_DNA"/>
</dbReference>
<dbReference type="InterPro" id="IPR009081">
    <property type="entry name" value="PP-bd_ACP"/>
</dbReference>
<accession>A0A6A6GVX1</accession>
<dbReference type="CDD" id="cd02440">
    <property type="entry name" value="AdoMet_MTases"/>
    <property type="match status" value="1"/>
</dbReference>
<dbReference type="SMART" id="SM00827">
    <property type="entry name" value="PKS_AT"/>
    <property type="match status" value="1"/>
</dbReference>
<dbReference type="InterPro" id="IPR018201">
    <property type="entry name" value="Ketoacyl_synth_AS"/>
</dbReference>
<dbReference type="InterPro" id="IPR016036">
    <property type="entry name" value="Malonyl_transacylase_ACP-bd"/>
</dbReference>
<evidence type="ECO:0000259" key="9">
    <source>
        <dbReference type="PROSITE" id="PS50075"/>
    </source>
</evidence>
<dbReference type="SUPFAM" id="SSF53901">
    <property type="entry name" value="Thiolase-like"/>
    <property type="match status" value="1"/>
</dbReference>
<dbReference type="InterPro" id="IPR013968">
    <property type="entry name" value="PKS_KR"/>
</dbReference>
<dbReference type="InterPro" id="IPR042104">
    <property type="entry name" value="PKS_dehydratase_sf"/>
</dbReference>
<dbReference type="GO" id="GO:0031177">
    <property type="term" value="F:phosphopantetheine binding"/>
    <property type="evidence" value="ECO:0007669"/>
    <property type="project" value="InterPro"/>
</dbReference>
<evidence type="ECO:0000256" key="6">
    <source>
        <dbReference type="ARBA" id="ARBA00023268"/>
    </source>
</evidence>
<dbReference type="SMART" id="SM00826">
    <property type="entry name" value="PKS_DH"/>
    <property type="match status" value="1"/>
</dbReference>
<dbReference type="Proteomes" id="UP000800092">
    <property type="component" value="Unassembled WGS sequence"/>
</dbReference>
<dbReference type="GO" id="GO:0006633">
    <property type="term" value="P:fatty acid biosynthetic process"/>
    <property type="evidence" value="ECO:0007669"/>
    <property type="project" value="InterPro"/>
</dbReference>
<dbReference type="InterPro" id="IPR014031">
    <property type="entry name" value="Ketoacyl_synth_C"/>
</dbReference>
<dbReference type="InterPro" id="IPR049551">
    <property type="entry name" value="PKS_DH_C"/>
</dbReference>
<evidence type="ECO:0000313" key="12">
    <source>
        <dbReference type="EMBL" id="KAF2229748.1"/>
    </source>
</evidence>
<dbReference type="PROSITE" id="PS00606">
    <property type="entry name" value="KS3_1"/>
    <property type="match status" value="1"/>
</dbReference>
<keyword evidence="4" id="KW-0521">NADP</keyword>
<dbReference type="SMART" id="SM00823">
    <property type="entry name" value="PKS_PP"/>
    <property type="match status" value="1"/>
</dbReference>
<dbReference type="InterPro" id="IPR029063">
    <property type="entry name" value="SAM-dependent_MTases_sf"/>
</dbReference>
<dbReference type="InterPro" id="IPR013217">
    <property type="entry name" value="Methyltransf_12"/>
</dbReference>
<dbReference type="Gene3D" id="3.40.366.10">
    <property type="entry name" value="Malonyl-Coenzyme A Acyl Carrier Protein, domain 2"/>
    <property type="match status" value="1"/>
</dbReference>
<dbReference type="Gene3D" id="3.90.180.10">
    <property type="entry name" value="Medium-chain alcohol dehydrogenases, catalytic domain"/>
    <property type="match status" value="1"/>
</dbReference>
<dbReference type="InterPro" id="IPR049552">
    <property type="entry name" value="PKS_DH_N"/>
</dbReference>
<dbReference type="InterPro" id="IPR006162">
    <property type="entry name" value="Ppantetheine_attach_site"/>
</dbReference>
<dbReference type="InterPro" id="IPR049900">
    <property type="entry name" value="PKS_mFAS_DH"/>
</dbReference>
<dbReference type="InterPro" id="IPR020806">
    <property type="entry name" value="PKS_PP-bd"/>
</dbReference>
<dbReference type="SMART" id="SM00825">
    <property type="entry name" value="PKS_KS"/>
    <property type="match status" value="1"/>
</dbReference>
<dbReference type="InterPro" id="IPR036736">
    <property type="entry name" value="ACP-like_sf"/>
</dbReference>
<dbReference type="PROSITE" id="PS50075">
    <property type="entry name" value="CARRIER"/>
    <property type="match status" value="1"/>
</dbReference>
<evidence type="ECO:0000256" key="4">
    <source>
        <dbReference type="ARBA" id="ARBA00022857"/>
    </source>
</evidence>
<dbReference type="Pfam" id="PF13602">
    <property type="entry name" value="ADH_zinc_N_2"/>
    <property type="match status" value="1"/>
</dbReference>
<dbReference type="InterPro" id="IPR016039">
    <property type="entry name" value="Thiolase-like"/>
</dbReference>
<dbReference type="Pfam" id="PF23297">
    <property type="entry name" value="ACP_SdgA_C"/>
    <property type="match status" value="1"/>
</dbReference>
<evidence type="ECO:0000256" key="1">
    <source>
        <dbReference type="ARBA" id="ARBA00022450"/>
    </source>
</evidence>
<keyword evidence="1" id="KW-0596">Phosphopantetheine</keyword>
<dbReference type="Pfam" id="PF00109">
    <property type="entry name" value="ketoacyl-synt"/>
    <property type="match status" value="1"/>
</dbReference>
<proteinExistence type="predicted"/>
<dbReference type="Gene3D" id="3.40.47.10">
    <property type="match status" value="1"/>
</dbReference>
<organism evidence="12 13">
    <name type="scientific">Viridothelium virens</name>
    <name type="common">Speckled blister lichen</name>
    <name type="synonym">Trypethelium virens</name>
    <dbReference type="NCBI Taxonomy" id="1048519"/>
    <lineage>
        <taxon>Eukaryota</taxon>
        <taxon>Fungi</taxon>
        <taxon>Dikarya</taxon>
        <taxon>Ascomycota</taxon>
        <taxon>Pezizomycotina</taxon>
        <taxon>Dothideomycetes</taxon>
        <taxon>Dothideomycetes incertae sedis</taxon>
        <taxon>Trypetheliales</taxon>
        <taxon>Trypetheliaceae</taxon>
        <taxon>Viridothelium</taxon>
    </lineage>
</organism>
<dbReference type="InterPro" id="IPR014030">
    <property type="entry name" value="Ketoacyl_synth_N"/>
</dbReference>
<dbReference type="SUPFAM" id="SSF53335">
    <property type="entry name" value="S-adenosyl-L-methionine-dependent methyltransferases"/>
    <property type="match status" value="1"/>
</dbReference>
<gene>
    <name evidence="12" type="ORF">EV356DRAFT_455261</name>
</gene>
<dbReference type="PANTHER" id="PTHR43775">
    <property type="entry name" value="FATTY ACID SYNTHASE"/>
    <property type="match status" value="1"/>
</dbReference>
<evidence type="ECO:0000256" key="3">
    <source>
        <dbReference type="ARBA" id="ARBA00022679"/>
    </source>
</evidence>
<feature type="active site" description="Proton donor; for dehydratase activity" evidence="8">
    <location>
        <position position="1203"/>
    </location>
</feature>
<keyword evidence="6" id="KW-0511">Multifunctional enzyme</keyword>
<evidence type="ECO:0000259" key="10">
    <source>
        <dbReference type="PROSITE" id="PS52004"/>
    </source>
</evidence>
<dbReference type="Pfam" id="PF08240">
    <property type="entry name" value="ADH_N"/>
    <property type="match status" value="1"/>
</dbReference>
<dbReference type="InterPro" id="IPR032821">
    <property type="entry name" value="PKS_assoc"/>
</dbReference>
<feature type="domain" description="PKS/mFAS DH" evidence="11">
    <location>
        <begin position="975"/>
        <end position="1293"/>
    </location>
</feature>
<evidence type="ECO:0000256" key="2">
    <source>
        <dbReference type="ARBA" id="ARBA00022553"/>
    </source>
</evidence>
<dbReference type="GO" id="GO:0016491">
    <property type="term" value="F:oxidoreductase activity"/>
    <property type="evidence" value="ECO:0007669"/>
    <property type="project" value="UniProtKB-KW"/>
</dbReference>
<dbReference type="Pfam" id="PF21089">
    <property type="entry name" value="PKS_DH_N"/>
    <property type="match status" value="1"/>
</dbReference>
<dbReference type="SUPFAM" id="SSF50129">
    <property type="entry name" value="GroES-like"/>
    <property type="match status" value="1"/>
</dbReference>
<dbReference type="InterPro" id="IPR057326">
    <property type="entry name" value="KR_dom"/>
</dbReference>
<dbReference type="InterPro" id="IPR050091">
    <property type="entry name" value="PKS_NRPS_Biosynth_Enz"/>
</dbReference>
<dbReference type="PROSITE" id="PS52019">
    <property type="entry name" value="PKS_MFAS_DH"/>
    <property type="match status" value="1"/>
</dbReference>
<dbReference type="SMART" id="SM00822">
    <property type="entry name" value="PKS_KR"/>
    <property type="match status" value="1"/>
</dbReference>
<dbReference type="Gene3D" id="3.40.50.150">
    <property type="entry name" value="Vaccinia Virus protein VP39"/>
    <property type="match status" value="1"/>
</dbReference>
<dbReference type="InterPro" id="IPR014043">
    <property type="entry name" value="Acyl_transferase_dom"/>
</dbReference>
<evidence type="ECO:0000259" key="11">
    <source>
        <dbReference type="PROSITE" id="PS52019"/>
    </source>
</evidence>
<dbReference type="PROSITE" id="PS00012">
    <property type="entry name" value="PHOSPHOPANTETHEINE"/>
    <property type="match status" value="1"/>
</dbReference>
<reference evidence="12" key="1">
    <citation type="journal article" date="2020" name="Stud. Mycol.">
        <title>101 Dothideomycetes genomes: a test case for predicting lifestyles and emergence of pathogens.</title>
        <authorList>
            <person name="Haridas S."/>
            <person name="Albert R."/>
            <person name="Binder M."/>
            <person name="Bloem J."/>
            <person name="Labutti K."/>
            <person name="Salamov A."/>
            <person name="Andreopoulos B."/>
            <person name="Baker S."/>
            <person name="Barry K."/>
            <person name="Bills G."/>
            <person name="Bluhm B."/>
            <person name="Cannon C."/>
            <person name="Castanera R."/>
            <person name="Culley D."/>
            <person name="Daum C."/>
            <person name="Ezra D."/>
            <person name="Gonzalez J."/>
            <person name="Henrissat B."/>
            <person name="Kuo A."/>
            <person name="Liang C."/>
            <person name="Lipzen A."/>
            <person name="Lutzoni F."/>
            <person name="Magnuson J."/>
            <person name="Mondo S."/>
            <person name="Nolan M."/>
            <person name="Ohm R."/>
            <person name="Pangilinan J."/>
            <person name="Park H.-J."/>
            <person name="Ramirez L."/>
            <person name="Alfaro M."/>
            <person name="Sun H."/>
            <person name="Tritt A."/>
            <person name="Yoshinaga Y."/>
            <person name="Zwiers L.-H."/>
            <person name="Turgeon B."/>
            <person name="Goodwin S."/>
            <person name="Spatafora J."/>
            <person name="Crous P."/>
            <person name="Grigoriev I."/>
        </authorList>
    </citation>
    <scope>NUCLEOTIDE SEQUENCE</scope>
    <source>
        <strain evidence="12">Tuck. ex Michener</strain>
    </source>
</reference>
<dbReference type="Pfam" id="PF14765">
    <property type="entry name" value="PS-DH"/>
    <property type="match status" value="1"/>
</dbReference>
<dbReference type="InterPro" id="IPR011032">
    <property type="entry name" value="GroES-like_sf"/>
</dbReference>
<dbReference type="Pfam" id="PF23114">
    <property type="entry name" value="NAD-bd_HRPKS_sdrA"/>
    <property type="match status" value="1"/>
</dbReference>
<dbReference type="InterPro" id="IPR016035">
    <property type="entry name" value="Acyl_Trfase/lysoPLipase"/>
</dbReference>
<keyword evidence="7" id="KW-0012">Acyltransferase</keyword>
<dbReference type="GO" id="GO:0004315">
    <property type="term" value="F:3-oxoacyl-[acyl-carrier-protein] synthase activity"/>
    <property type="evidence" value="ECO:0007669"/>
    <property type="project" value="InterPro"/>
</dbReference>
<dbReference type="SMART" id="SM00829">
    <property type="entry name" value="PKS_ER"/>
    <property type="match status" value="1"/>
</dbReference>
<sequence>MTSFQEEDFGRPLLEPIAVIGFSFKFPQEATTPEGFWNLLENAKCASTEFPPTRINGNAYYHPDYSRHDAFHFKGGHFLEEDLGCFDAPFFSIQPAEAMAMDPHQRKLLEVSYRALENAGLPIEKVAGTQTSVFTASFADDYRLMTHRDVDCIPKYALTGTTGSFLANRISYFYDLRGVSMNIDTACSSSLVAVDQACQSLRNGDSSMSIVTGGNIILDPGNMIGLSNLNFLSPDSRCFSFDARANGYAQGEGIGVVILQRLSDAIRDRACIRAVIRSTGSSSDGRTAAISQPSPQAQEKLIRDTYQKAGLTLRHTRFFEAHATGTAQGDPIESSAIGTVFSDQRDDDDPLYIGAVKSNIGHLEGGSGIAGLIKTVMVLEKGLIPPNANFESLNPKIDAKHLHFKFVDRTIPWPPVDIRRASINSFGFGGTNGHVVVEDAYNHLRLRGIVGRQHTVTENMRNGPRAKMKNHCTNGLNGTALTNGELDAHLAARIPRLLVWSTGDRDGVGRILESYRDHFRQASNEIKADHYLDDLAYTLSLRRSGLLWRTYQIVTAASDLEQLDGKPPTPIKRLAVPRLAFVFTGQGAQWPRMGYGLLSWPEFRRSLTEADAYMKSLGCEWSIFDELAKDKSTSKLQKPNLSQPVCTAIQVALVDFLRSFDIIPSAVTGHSSGEIAAAYAAGAISARSAWKIAYFRGLVAAELSYTGTGGAMASVGLSVEGITPYLKNLKSSFGTCDVVVACINSPSNITLSGNRYQLQALIRSLEEKDIFSRMLRVDVAYHSPEMLQLASQYFKSLGSLERGDESKIPCHMSSSVRGKKVSNEELRSPQYWVDNLTNPVQFSQALDQMIQRSFGNSNGDRPGVEPINTILEVGPHAALQGPIKECTKQGSESIEYASTLLRFASDTDVFLSSVGKLWCLGHHVSLTAVNRVAQTGLQEPQLLINLPSMPFDESRKYWSKSHVSDGYQFRGQPRNDLLGTRVPDWDPLDAKWRNTIKLSELGWVADHVVNGAILYPGAGMMVMAIEAARQTINTKQKVRGYEIRNVMFQNSIFLREDSPGVEISFTLRRLKARRNRFSSWSEFILSSYQEGQWIENCRGIIRTELESEPDKNGNPGEAEFERQEYHEKLNRTLQSCSTSLQIGEVYRCFNESGLDYGPSFQLLDDTKSDTKDEAVSKVRLFQDPQDQFGRSDIEYVVHPTTLDAYFHLLYVTLTEGCTKNMPTSVPTTLRKLWIANDQLRFPEASDMVAYVKRSRPTSLLDRFSLFALDSVGGDLLLVAEGMEIQAVADAKNKSETNSTEIQRFYRMEYKPDVSTMRSDEVTTYIQQMPDASDDYKDFYDKLTLLLLMFITQTSVELTNADIAKLPSHHRKYVAWMKRTLAEFESGILPNAPAKWKSVMSDHDLREKLAEEVKIASAQGDLFVETGRNLLGILRGEVDVHELFFQGSLAEAFYEGMYAVPRLRKAYSSYLGALAHKNPNMRILEVGAGTGGASVTTLEALSSSGEAGSGVPPRYQHYDYTDVSPFFFEKARNRFPEHLPRMRFKLFDVGDDPIKQGFEPGTYDVVLAFGSIHITNDLATSIQHVRKLLTPGGKLILGEITRPEILRSSFAFGLFPSWWLGSEDYREWGPSISEDKWHKLLTQNGFSGNDVVLHDYEGDSCQEVSIIVSTALNEGINGNAERAGPKIYIVVNLESLNQTEIANRLQQQLMLAGHSPQIMGLHEVANQSAFDQDAYIFLVEYETPFLHTLDSRGFNMIKSIFVRMRNALWITGGGGHSTVHPGFGAIDGLSRALRNENGSLRLITIALDVSKINHDDHVNHILRCLETKIFHPSVGDDDQEYIEKSHCLGISRLVQAEPLQSLLVSHKDDQPTSMQKIAFCPPMKLSIKSPGLLGTLEFVEEQSNKNLADDEVVIKVEAVGITIVDCLAVMGRYREGWIGGECAGTVIQTGETSGFCVGDHVAFVGLDSFGTRARSKTAVKIAPDLSFAEAASIPVSFTIAWLALAETARIAAGESILITHGACGVGQACIQLARYFGANIFITVNSVAEKEALLKTFDIAPERILSHQDLFFANGVVRLNGGQGVDVVLNALDEDGTAALWDCVAPFSRFVEIGPDAKSDERRLRLPSQSNVSYSTTNLRTLINVRPKMAQDILRRVMALISSGKLQTPCMLYTYSASNVEGAFRDLLDRQNAGKSIVTLEDQAVVKCVSSPTQHYTFDPKATYLISGGFGTCGRIISHWMVDRGVRHLALLSRSGDRGNAEFIESLRKRDVQVEAPSCDISNQASMKQTLNQIRVAMPPIKGAIQAATVIKDCLLEKMSFEDWDYVIGPKIRGSWNLHELLPSGMDFYIMLSSMAGPVGFGTQTNYSAGNTYQDALARYRRSMGERAVSLNLGPIDYDSPYSRDPRVQEIIFRSGIHYLQSPSDLCDLIDYFCCPRPDRESQILMGIKDPASIWALDKREPAWMQRPLFSHFYTRNHREGSRVGTEQLGGQADIARALAQATSIEEAGAVVTAALIRRLSSILSIELENIDEARPMHAYGVDSLVAVDIRNWIAKDIQADLAIFDILGAASMKETGLLVAGRSKCRATK</sequence>
<name>A0A6A6GVX1_VIRVR</name>
<dbReference type="Gene3D" id="1.10.1200.10">
    <property type="entry name" value="ACP-like"/>
    <property type="match status" value="1"/>
</dbReference>
<dbReference type="InterPro" id="IPR056501">
    <property type="entry name" value="NAD-bd_HRPKS_sdrA"/>
</dbReference>
<protein>
    <submittedName>
        <fullName evidence="12">Putative polyketide synthase</fullName>
    </submittedName>
</protein>
<evidence type="ECO:0000313" key="13">
    <source>
        <dbReference type="Proteomes" id="UP000800092"/>
    </source>
</evidence>
<dbReference type="OrthoDB" id="329835at2759"/>
<feature type="domain" description="Carrier" evidence="9">
    <location>
        <begin position="2506"/>
        <end position="2583"/>
    </location>
</feature>
<dbReference type="CDD" id="cd00833">
    <property type="entry name" value="PKS"/>
    <property type="match status" value="1"/>
</dbReference>
<keyword evidence="3" id="KW-0808">Transferase</keyword>
<dbReference type="Pfam" id="PF08242">
    <property type="entry name" value="Methyltransf_12"/>
    <property type="match status" value="1"/>
</dbReference>
<dbReference type="Gene3D" id="3.40.50.720">
    <property type="entry name" value="NAD(P)-binding Rossmann-like Domain"/>
    <property type="match status" value="2"/>
</dbReference>
<dbReference type="Pfam" id="PF08659">
    <property type="entry name" value="KR"/>
    <property type="match status" value="1"/>
</dbReference>
<dbReference type="InterPro" id="IPR020843">
    <property type="entry name" value="ER"/>
</dbReference>
<dbReference type="SUPFAM" id="SSF52151">
    <property type="entry name" value="FabD/lysophospholipase-like"/>
    <property type="match status" value="1"/>
</dbReference>
<dbReference type="PANTHER" id="PTHR43775:SF29">
    <property type="entry name" value="ASPERFURANONE POLYKETIDE SYNTHASE AFOG-RELATED"/>
    <property type="match status" value="1"/>
</dbReference>
<keyword evidence="5" id="KW-0560">Oxidoreductase</keyword>
<dbReference type="GO" id="GO:0004312">
    <property type="term" value="F:fatty acid synthase activity"/>
    <property type="evidence" value="ECO:0007669"/>
    <property type="project" value="TreeGrafter"/>
</dbReference>
<keyword evidence="13" id="KW-1185">Reference proteome</keyword>
<dbReference type="GO" id="GO:0030639">
    <property type="term" value="P:polyketide biosynthetic process"/>
    <property type="evidence" value="ECO:0007669"/>
    <property type="project" value="UniProtKB-ARBA"/>
</dbReference>
<evidence type="ECO:0000256" key="8">
    <source>
        <dbReference type="PROSITE-ProRule" id="PRU01363"/>
    </source>
</evidence>
<feature type="region of interest" description="C-terminal hotdog fold" evidence="8">
    <location>
        <begin position="1137"/>
        <end position="1293"/>
    </location>
</feature>
<dbReference type="PROSITE" id="PS52004">
    <property type="entry name" value="KS3_2"/>
    <property type="match status" value="1"/>
</dbReference>
<dbReference type="CDD" id="cd05195">
    <property type="entry name" value="enoyl_red"/>
    <property type="match status" value="1"/>
</dbReference>
<keyword evidence="2" id="KW-0597">Phosphoprotein</keyword>
<feature type="domain" description="Ketosynthase family 3 (KS3)" evidence="10">
    <location>
        <begin position="14"/>
        <end position="439"/>
    </location>
</feature>
<evidence type="ECO:0000256" key="5">
    <source>
        <dbReference type="ARBA" id="ARBA00023002"/>
    </source>
</evidence>
<feature type="region of interest" description="N-terminal hotdog fold" evidence="8">
    <location>
        <begin position="975"/>
        <end position="1108"/>
    </location>
</feature>
<dbReference type="SUPFAM" id="SSF55048">
    <property type="entry name" value="Probable ACP-binding domain of malonyl-CoA ACP transacylase"/>
    <property type="match status" value="1"/>
</dbReference>
<dbReference type="InterPro" id="IPR020841">
    <property type="entry name" value="PKS_Beta-ketoAc_synthase_dom"/>
</dbReference>
<dbReference type="Pfam" id="PF02801">
    <property type="entry name" value="Ketoacyl-synt_C"/>
    <property type="match status" value="1"/>
</dbReference>
<dbReference type="InterPro" id="IPR036291">
    <property type="entry name" value="NAD(P)-bd_dom_sf"/>
</dbReference>
<dbReference type="InterPro" id="IPR001227">
    <property type="entry name" value="Ac_transferase_dom_sf"/>
</dbReference>
<dbReference type="Pfam" id="PF00698">
    <property type="entry name" value="Acyl_transf_1"/>
    <property type="match status" value="1"/>
</dbReference>